<dbReference type="SUPFAM" id="SSF56281">
    <property type="entry name" value="Metallo-hydrolase/oxidoreductase"/>
    <property type="match status" value="1"/>
</dbReference>
<name>A0A383EJG2_9ZZZZ</name>
<proteinExistence type="predicted"/>
<feature type="non-terminal residue" evidence="2">
    <location>
        <position position="82"/>
    </location>
</feature>
<feature type="domain" description="Metallo-beta-lactamase" evidence="1">
    <location>
        <begin position="57"/>
        <end position="81"/>
    </location>
</feature>
<reference evidence="2" key="1">
    <citation type="submission" date="2018-05" db="EMBL/GenBank/DDBJ databases">
        <authorList>
            <person name="Lanie J.A."/>
            <person name="Ng W.-L."/>
            <person name="Kazmierczak K.M."/>
            <person name="Andrzejewski T.M."/>
            <person name="Davidsen T.M."/>
            <person name="Wayne K.J."/>
            <person name="Tettelin H."/>
            <person name="Glass J.I."/>
            <person name="Rusch D."/>
            <person name="Podicherti R."/>
            <person name="Tsui H.-C.T."/>
            <person name="Winkler M.E."/>
        </authorList>
    </citation>
    <scope>NUCLEOTIDE SEQUENCE</scope>
</reference>
<dbReference type="EMBL" id="UINC01226497">
    <property type="protein sequence ID" value="SVE57006.1"/>
    <property type="molecule type" value="Genomic_DNA"/>
</dbReference>
<dbReference type="InterPro" id="IPR001279">
    <property type="entry name" value="Metallo-B-lactamas"/>
</dbReference>
<dbReference type="InterPro" id="IPR036866">
    <property type="entry name" value="RibonucZ/Hydroxyglut_hydro"/>
</dbReference>
<protein>
    <recommendedName>
        <fullName evidence="1">Metallo-beta-lactamase domain-containing protein</fullName>
    </recommendedName>
</protein>
<gene>
    <name evidence="2" type="ORF">METZ01_LOCUS509860</name>
</gene>
<dbReference type="Gene3D" id="3.60.15.10">
    <property type="entry name" value="Ribonuclease Z/Hydroxyacylglutathione hydrolase-like"/>
    <property type="match status" value="1"/>
</dbReference>
<evidence type="ECO:0000313" key="2">
    <source>
        <dbReference type="EMBL" id="SVE57006.1"/>
    </source>
</evidence>
<evidence type="ECO:0000259" key="1">
    <source>
        <dbReference type="Pfam" id="PF00753"/>
    </source>
</evidence>
<dbReference type="Pfam" id="PF00753">
    <property type="entry name" value="Lactamase_B"/>
    <property type="match status" value="1"/>
</dbReference>
<organism evidence="2">
    <name type="scientific">marine metagenome</name>
    <dbReference type="NCBI Taxonomy" id="408172"/>
    <lineage>
        <taxon>unclassified sequences</taxon>
        <taxon>metagenomes</taxon>
        <taxon>ecological metagenomes</taxon>
    </lineage>
</organism>
<accession>A0A383EJG2</accession>
<sequence length="82" mass="9006">MKNKQTKTRTNTDRSIKIECNGGFREVGNNAVILDNGKDRISMEFGFNVSDGIGPLLPKKPVDGVVICHGHLDHCGSVPELW</sequence>
<dbReference type="AlphaFoldDB" id="A0A383EJG2"/>